<accession>Q6M569</accession>
<accession>Q8NQB9</accession>
<dbReference type="PATRIC" id="fig|196627.13.peg.1487"/>
<evidence type="ECO:0000313" key="2">
    <source>
        <dbReference type="Proteomes" id="UP000000582"/>
    </source>
</evidence>
<dbReference type="KEGG" id="cgl:Cgl1519"/>
<gene>
    <name evidence="1" type="ordered locus">Cgl1519</name>
</gene>
<keyword evidence="2" id="KW-1185">Reference proteome</keyword>
<dbReference type="RefSeq" id="WP_011265760.1">
    <property type="nucleotide sequence ID" value="NC_003450.3"/>
</dbReference>
<dbReference type="Proteomes" id="UP000000582">
    <property type="component" value="Chromosome"/>
</dbReference>
<reference evidence="2" key="1">
    <citation type="journal article" date="2003" name="Appl. Microbiol. Biotechnol.">
        <title>The Corynebacterium glutamicum genome: features and impacts on biotechnological processes.</title>
        <authorList>
            <person name="Ikeda M."/>
            <person name="Nakagawa S."/>
        </authorList>
    </citation>
    <scope>NUCLEOTIDE SEQUENCE [LARGE SCALE GENOMIC DNA]</scope>
    <source>
        <strain evidence="2">ATCC 13032 / DSM 20300 / BCRC 11384 / JCM 1318 / LMG 3730 / NCIMB 10025</strain>
    </source>
</reference>
<dbReference type="HOGENOM" id="CLU_173129_0_0_11"/>
<dbReference type="GeneID" id="1019492"/>
<evidence type="ECO:0000313" key="1">
    <source>
        <dbReference type="EMBL" id="BAB98912.1"/>
    </source>
</evidence>
<dbReference type="AlphaFoldDB" id="Q8NQB9"/>
<organism evidence="1 2">
    <name type="scientific">Corynebacterium glutamicum (strain ATCC 13032 / DSM 20300 / JCM 1318 / BCRC 11384 / CCUG 27702 / LMG 3730 / NBRC 12168 / NCIMB 10025 / NRRL B-2784 / 534)</name>
    <dbReference type="NCBI Taxonomy" id="196627"/>
    <lineage>
        <taxon>Bacteria</taxon>
        <taxon>Bacillati</taxon>
        <taxon>Actinomycetota</taxon>
        <taxon>Actinomycetes</taxon>
        <taxon>Mycobacteriales</taxon>
        <taxon>Corynebacteriaceae</taxon>
        <taxon>Corynebacterium</taxon>
    </lineage>
</organism>
<protein>
    <submittedName>
        <fullName evidence="1">Uncharacterized protein</fullName>
    </submittedName>
</protein>
<dbReference type="EMBL" id="BA000036">
    <property type="protein sequence ID" value="BAB98912.1"/>
    <property type="molecule type" value="Genomic_DNA"/>
</dbReference>
<dbReference type="KEGG" id="cgb:cg1714"/>
<dbReference type="OrthoDB" id="4462970at2"/>
<proteinExistence type="predicted"/>
<name>Q8NQB9_CORGL</name>
<dbReference type="BioCyc" id="CORYNE:G18NG-11102-MONOMER"/>
<sequence>MKKPTLYLNLEYGIRNSLWADKVPFPRKGVRFVTYPDELGLSNELSEKIQLWTRYWLANFVDVEDAPKGRPQWKAGSDVESWVAQGDIIESALRAELPDFAVFSKWRFYGLNVRFVQ</sequence>